<dbReference type="InterPro" id="IPR014001">
    <property type="entry name" value="Helicase_ATP-bd"/>
</dbReference>
<comment type="similarity">
    <text evidence="7">Belongs to the DEAD box helicase family.</text>
</comment>
<feature type="compositionally biased region" description="Polar residues" evidence="8">
    <location>
        <begin position="627"/>
        <end position="659"/>
    </location>
</feature>
<organism evidence="12 13">
    <name type="scientific">Pararge aegeria aegeria</name>
    <dbReference type="NCBI Taxonomy" id="348720"/>
    <lineage>
        <taxon>Eukaryota</taxon>
        <taxon>Metazoa</taxon>
        <taxon>Ecdysozoa</taxon>
        <taxon>Arthropoda</taxon>
        <taxon>Hexapoda</taxon>
        <taxon>Insecta</taxon>
        <taxon>Pterygota</taxon>
        <taxon>Neoptera</taxon>
        <taxon>Endopterygota</taxon>
        <taxon>Lepidoptera</taxon>
        <taxon>Glossata</taxon>
        <taxon>Ditrysia</taxon>
        <taxon>Papilionoidea</taxon>
        <taxon>Nymphalidae</taxon>
        <taxon>Satyrinae</taxon>
        <taxon>Satyrini</taxon>
        <taxon>Parargina</taxon>
        <taxon>Pararge</taxon>
    </lineage>
</organism>
<gene>
    <name evidence="12" type="primary">jg6878</name>
    <name evidence="12" type="ORF">PAEG_LOCUS16092</name>
</gene>
<feature type="compositionally biased region" description="Basic and acidic residues" evidence="8">
    <location>
        <begin position="689"/>
        <end position="702"/>
    </location>
</feature>
<feature type="domain" description="Helicase C-terminal" evidence="10">
    <location>
        <begin position="255"/>
        <end position="403"/>
    </location>
</feature>
<dbReference type="EMBL" id="CAKXAJ010025428">
    <property type="protein sequence ID" value="CAH2239309.1"/>
    <property type="molecule type" value="Genomic_DNA"/>
</dbReference>
<evidence type="ECO:0000259" key="9">
    <source>
        <dbReference type="PROSITE" id="PS51192"/>
    </source>
</evidence>
<dbReference type="Proteomes" id="UP000838756">
    <property type="component" value="Unassembled WGS sequence"/>
</dbReference>
<evidence type="ECO:0000259" key="11">
    <source>
        <dbReference type="PROSITE" id="PS51195"/>
    </source>
</evidence>
<evidence type="ECO:0000259" key="10">
    <source>
        <dbReference type="PROSITE" id="PS51194"/>
    </source>
</evidence>
<keyword evidence="13" id="KW-1185">Reference proteome</keyword>
<dbReference type="InterPro" id="IPR001650">
    <property type="entry name" value="Helicase_C-like"/>
</dbReference>
<dbReference type="InterPro" id="IPR011545">
    <property type="entry name" value="DEAD/DEAH_box_helicase_dom"/>
</dbReference>
<dbReference type="PANTHER" id="PTHR47959">
    <property type="entry name" value="ATP-DEPENDENT RNA HELICASE RHLE-RELATED"/>
    <property type="match status" value="1"/>
</dbReference>
<protein>
    <recommendedName>
        <fullName evidence="1">RNA helicase</fullName>
        <ecNumber evidence="1">3.6.4.13</ecNumber>
    </recommendedName>
</protein>
<dbReference type="InterPro" id="IPR050079">
    <property type="entry name" value="DEAD_box_RNA_helicase"/>
</dbReference>
<dbReference type="PROSITE" id="PS51192">
    <property type="entry name" value="HELICASE_ATP_BIND_1"/>
    <property type="match status" value="1"/>
</dbReference>
<name>A0A8S4RQ07_9NEOP</name>
<dbReference type="PROSITE" id="PS51194">
    <property type="entry name" value="HELICASE_CTER"/>
    <property type="match status" value="1"/>
</dbReference>
<comment type="caution">
    <text evidence="12">The sequence shown here is derived from an EMBL/GenBank/DDBJ whole genome shotgun (WGS) entry which is preliminary data.</text>
</comment>
<dbReference type="SUPFAM" id="SSF52540">
    <property type="entry name" value="P-loop containing nucleoside triphosphate hydrolases"/>
    <property type="match status" value="1"/>
</dbReference>
<dbReference type="Pfam" id="PF00271">
    <property type="entry name" value="Helicase_C"/>
    <property type="match status" value="1"/>
</dbReference>
<dbReference type="SMART" id="SM00490">
    <property type="entry name" value="HELICc"/>
    <property type="match status" value="1"/>
</dbReference>
<dbReference type="Pfam" id="PF00270">
    <property type="entry name" value="DEAD"/>
    <property type="match status" value="1"/>
</dbReference>
<evidence type="ECO:0000256" key="4">
    <source>
        <dbReference type="ARBA" id="ARBA00022806"/>
    </source>
</evidence>
<evidence type="ECO:0000256" key="8">
    <source>
        <dbReference type="SAM" id="MobiDB-lite"/>
    </source>
</evidence>
<keyword evidence="2 7" id="KW-0547">Nucleotide-binding</keyword>
<sequence length="738" mass="83842">MVLAHDLLENQKTTDIQISQNVTFETMLFSLNTLEGLKKSGFVRPSPIQLHGIPLGKCGFDLLLEAKSGTGKTAVFTVIALEKIDLDKGLQAVILAPTREIASQICDVFRQIGCQFKGLCVEVVMGGLPVQEDIDKLRKNKVHIVVGSPGRLKHLISDNHMDLSAVRLVVFDEADKLMEKSFLPDVKYIHLALPKEKQVIMSSATYSETCKEFIKEFVHDAQHICPNSDCVLLGVAQKVTYVKFNSNSITQTKNKFKEMLKIISTKQFKQCLIFCNYRARVREVYKMLIKEKWPAEQLYGAQDQVDRLDSLKTLQEYKCRILISTDLAARGIDASYVDLVINFEPPFEWQTYLHRIGRAGRFGSYGMAITILSEGVEQKKFMNLLSSVNFSFNVTSFWTDTESNNSNGSKTLVPQDQLQMNGSNDSSYSELWKIICNTEDSPEKEVIKDFEELNKSFHNTKSTRNEIESFSDLYVSFQNNNLPENEELQYKCIKWPDLSTTQCLTGITKKLKNTVPDKDSSAHKLPNHDNRYEKKFCGLSCAENNNHTNSCKKAENDNHSIYNHNINSNSVENSFAEPHYNRKPSSSSNSNRDFQMRPDTHTNIQQSTSSSSNEDFHFRPDNYANRKLNSSISSSEDFTSGHNKLNSKYKSQPKVGNTHQRVGNAQQFKVGYSQLKRSSGCPHNSTDSSTDKTNSEVHPTREHQAACISNSYNDWYKELKIRVKQIELAIYIDELSKL</sequence>
<dbReference type="PROSITE" id="PS00039">
    <property type="entry name" value="DEAD_ATP_HELICASE"/>
    <property type="match status" value="1"/>
</dbReference>
<dbReference type="CDD" id="cd18787">
    <property type="entry name" value="SF2_C_DEAD"/>
    <property type="match status" value="1"/>
</dbReference>
<evidence type="ECO:0000256" key="6">
    <source>
        <dbReference type="PROSITE-ProRule" id="PRU00552"/>
    </source>
</evidence>
<reference evidence="12" key="1">
    <citation type="submission" date="2022-03" db="EMBL/GenBank/DDBJ databases">
        <authorList>
            <person name="Lindestad O."/>
        </authorList>
    </citation>
    <scope>NUCLEOTIDE SEQUENCE</scope>
</reference>
<evidence type="ECO:0000256" key="3">
    <source>
        <dbReference type="ARBA" id="ARBA00022801"/>
    </source>
</evidence>
<evidence type="ECO:0000256" key="2">
    <source>
        <dbReference type="ARBA" id="ARBA00022741"/>
    </source>
</evidence>
<feature type="short sequence motif" description="Q motif" evidence="6">
    <location>
        <begin position="22"/>
        <end position="50"/>
    </location>
</feature>
<feature type="domain" description="DEAD-box RNA helicase Q" evidence="11">
    <location>
        <begin position="22"/>
        <end position="50"/>
    </location>
</feature>
<dbReference type="InterPro" id="IPR027417">
    <property type="entry name" value="P-loop_NTPase"/>
</dbReference>
<dbReference type="GO" id="GO:0003676">
    <property type="term" value="F:nucleic acid binding"/>
    <property type="evidence" value="ECO:0007669"/>
    <property type="project" value="InterPro"/>
</dbReference>
<keyword evidence="4 7" id="KW-0347">Helicase</keyword>
<feature type="domain" description="Helicase ATP-binding" evidence="9">
    <location>
        <begin position="53"/>
        <end position="224"/>
    </location>
</feature>
<keyword evidence="5 7" id="KW-0067">ATP-binding</keyword>
<dbReference type="GO" id="GO:0005829">
    <property type="term" value="C:cytosol"/>
    <property type="evidence" value="ECO:0007669"/>
    <property type="project" value="TreeGrafter"/>
</dbReference>
<feature type="region of interest" description="Disordered" evidence="8">
    <location>
        <begin position="675"/>
        <end position="702"/>
    </location>
</feature>
<dbReference type="GO" id="GO:0016787">
    <property type="term" value="F:hydrolase activity"/>
    <property type="evidence" value="ECO:0007669"/>
    <property type="project" value="UniProtKB-KW"/>
</dbReference>
<evidence type="ECO:0000256" key="5">
    <source>
        <dbReference type="ARBA" id="ARBA00022840"/>
    </source>
</evidence>
<dbReference type="EC" id="3.6.4.13" evidence="1"/>
<dbReference type="Gene3D" id="3.40.50.300">
    <property type="entry name" value="P-loop containing nucleotide triphosphate hydrolases"/>
    <property type="match status" value="2"/>
</dbReference>
<dbReference type="PROSITE" id="PS51195">
    <property type="entry name" value="Q_MOTIF"/>
    <property type="match status" value="1"/>
</dbReference>
<dbReference type="InterPro" id="IPR000629">
    <property type="entry name" value="RNA-helicase_DEAD-box_CS"/>
</dbReference>
<dbReference type="OrthoDB" id="434041at2759"/>
<feature type="region of interest" description="Disordered" evidence="8">
    <location>
        <begin position="575"/>
        <end position="659"/>
    </location>
</feature>
<evidence type="ECO:0000313" key="12">
    <source>
        <dbReference type="EMBL" id="CAH2239309.1"/>
    </source>
</evidence>
<dbReference type="GO" id="GO:0010468">
    <property type="term" value="P:regulation of gene expression"/>
    <property type="evidence" value="ECO:0007669"/>
    <property type="project" value="UniProtKB-ARBA"/>
</dbReference>
<evidence type="ECO:0000256" key="1">
    <source>
        <dbReference type="ARBA" id="ARBA00012552"/>
    </source>
</evidence>
<evidence type="ECO:0000313" key="13">
    <source>
        <dbReference type="Proteomes" id="UP000838756"/>
    </source>
</evidence>
<dbReference type="GO" id="GO:0003724">
    <property type="term" value="F:RNA helicase activity"/>
    <property type="evidence" value="ECO:0007669"/>
    <property type="project" value="UniProtKB-EC"/>
</dbReference>
<dbReference type="InterPro" id="IPR014014">
    <property type="entry name" value="RNA_helicase_DEAD_Q_motif"/>
</dbReference>
<feature type="region of interest" description="Disordered" evidence="8">
    <location>
        <begin position="402"/>
        <end position="424"/>
    </location>
</feature>
<dbReference type="AlphaFoldDB" id="A0A8S4RQ07"/>
<keyword evidence="3 7" id="KW-0378">Hydrolase</keyword>
<evidence type="ECO:0000256" key="7">
    <source>
        <dbReference type="RuleBase" id="RU000492"/>
    </source>
</evidence>
<dbReference type="GO" id="GO:0005524">
    <property type="term" value="F:ATP binding"/>
    <property type="evidence" value="ECO:0007669"/>
    <property type="project" value="UniProtKB-KW"/>
</dbReference>
<dbReference type="SMART" id="SM00487">
    <property type="entry name" value="DEXDc"/>
    <property type="match status" value="1"/>
</dbReference>
<proteinExistence type="inferred from homology"/>
<accession>A0A8S4RQ07</accession>
<dbReference type="PANTHER" id="PTHR47959:SF13">
    <property type="entry name" value="ATP-DEPENDENT RNA HELICASE RHLE"/>
    <property type="match status" value="1"/>
</dbReference>